<evidence type="ECO:0000313" key="7">
    <source>
        <dbReference type="Proteomes" id="UP001596472"/>
    </source>
</evidence>
<keyword evidence="7" id="KW-1185">Reference proteome</keyword>
<evidence type="ECO:0000259" key="1">
    <source>
        <dbReference type="Pfam" id="PF07624"/>
    </source>
</evidence>
<dbReference type="Pfam" id="PF07626">
    <property type="entry name" value="PSD3"/>
    <property type="match status" value="1"/>
</dbReference>
<feature type="domain" description="DUF1588" evidence="3">
    <location>
        <begin position="594"/>
        <end position="690"/>
    </location>
</feature>
<dbReference type="RefSeq" id="WP_379715732.1">
    <property type="nucleotide sequence ID" value="NZ_JBHTBS010000014.1"/>
</dbReference>
<comment type="caution">
    <text evidence="6">The sequence shown here is derived from an EMBL/GenBank/DDBJ whole genome shotgun (WGS) entry which is preliminary data.</text>
</comment>
<dbReference type="Pfam" id="PF07624">
    <property type="entry name" value="PSD2"/>
    <property type="match status" value="1"/>
</dbReference>
<evidence type="ECO:0000313" key="6">
    <source>
        <dbReference type="EMBL" id="MFC7339258.1"/>
    </source>
</evidence>
<organism evidence="6 7">
    <name type="scientific">Haloferula chungangensis</name>
    <dbReference type="NCBI Taxonomy" id="1048331"/>
    <lineage>
        <taxon>Bacteria</taxon>
        <taxon>Pseudomonadati</taxon>
        <taxon>Verrucomicrobiota</taxon>
        <taxon>Verrucomicrobiia</taxon>
        <taxon>Verrucomicrobiales</taxon>
        <taxon>Verrucomicrobiaceae</taxon>
        <taxon>Haloferula</taxon>
    </lineage>
</organism>
<reference evidence="7" key="1">
    <citation type="journal article" date="2019" name="Int. J. Syst. Evol. Microbiol.">
        <title>The Global Catalogue of Microorganisms (GCM) 10K type strain sequencing project: providing services to taxonomists for standard genome sequencing and annotation.</title>
        <authorList>
            <consortium name="The Broad Institute Genomics Platform"/>
            <consortium name="The Broad Institute Genome Sequencing Center for Infectious Disease"/>
            <person name="Wu L."/>
            <person name="Ma J."/>
        </authorList>
    </citation>
    <scope>NUCLEOTIDE SEQUENCE [LARGE SCALE GENOMIC DNA]</scope>
    <source>
        <strain evidence="7">CGMCC 4.1467</strain>
    </source>
</reference>
<dbReference type="Pfam" id="PF07631">
    <property type="entry name" value="PSD4"/>
    <property type="match status" value="1"/>
</dbReference>
<dbReference type="InterPro" id="IPR011478">
    <property type="entry name" value="DUF1585"/>
</dbReference>
<protein>
    <submittedName>
        <fullName evidence="6">DUF1592 domain-containing protein</fullName>
    </submittedName>
</protein>
<proteinExistence type="predicted"/>
<dbReference type="InterPro" id="IPR013039">
    <property type="entry name" value="DUF1588"/>
</dbReference>
<dbReference type="Pfam" id="PF07637">
    <property type="entry name" value="PSD5"/>
    <property type="match status" value="1"/>
</dbReference>
<dbReference type="InterPro" id="IPR013036">
    <property type="entry name" value="DUF1587"/>
</dbReference>
<gene>
    <name evidence="6" type="ORF">ACFQY0_18840</name>
</gene>
<accession>A0ABW2LA14</accession>
<feature type="domain" description="DUF1585" evidence="1">
    <location>
        <begin position="705"/>
        <end position="778"/>
    </location>
</feature>
<feature type="domain" description="DUF1587" evidence="2">
    <location>
        <begin position="123"/>
        <end position="185"/>
    </location>
</feature>
<name>A0ABW2LA14_9BACT</name>
<dbReference type="InterPro" id="IPR013042">
    <property type="entry name" value="DUF1592"/>
</dbReference>
<feature type="domain" description="DUF1595" evidence="5">
    <location>
        <begin position="374"/>
        <end position="434"/>
    </location>
</feature>
<dbReference type="Proteomes" id="UP001596472">
    <property type="component" value="Unassembled WGS sequence"/>
</dbReference>
<dbReference type="EMBL" id="JBHTBS010000014">
    <property type="protein sequence ID" value="MFC7339258.1"/>
    <property type="molecule type" value="Genomic_DNA"/>
</dbReference>
<evidence type="ECO:0000259" key="3">
    <source>
        <dbReference type="Pfam" id="PF07627"/>
    </source>
</evidence>
<dbReference type="InterPro" id="IPR013043">
    <property type="entry name" value="DUF1595"/>
</dbReference>
<dbReference type="Pfam" id="PF07627">
    <property type="entry name" value="PSCyt3"/>
    <property type="match status" value="1"/>
</dbReference>
<evidence type="ECO:0000259" key="4">
    <source>
        <dbReference type="Pfam" id="PF07631"/>
    </source>
</evidence>
<evidence type="ECO:0000259" key="2">
    <source>
        <dbReference type="Pfam" id="PF07626"/>
    </source>
</evidence>
<evidence type="ECO:0000259" key="5">
    <source>
        <dbReference type="Pfam" id="PF07637"/>
    </source>
</evidence>
<feature type="domain" description="DUF1592" evidence="4">
    <location>
        <begin position="448"/>
        <end position="575"/>
    </location>
</feature>
<sequence>MSRTTLKSCLGSAAMLWIVAPFVLGDPLSKDLPALLDEYCIDCHDGGIKRGGLDLDGISGDEIGKHPEIWEKVIRRMDARQMPPVEEVRPDEETYQATLETLTAYFDSRASESPDPGHVDAVRRLTRTEYQNAIRDLLGVEVDVFELLPKDESSHGFDNITVGSLSPTLLSRYISAAQKISRIAVGGDQGSPQIRVVRVPADRTQDERLEGLPFGTRGGVVIDHTFPVSGEYEVDIRLSRDRNEEIEGLYEPHQIEVLVGQEKVAEFEVKRPRNRDFSKVDANLKARIRVQGGPQKLGVTFVRKSSSLQENKRKPYDAQYNMHRHPRQAPAIFQVSISGPFEADASDAKTGNGTPSRKKIFVRMPESERDEEACAREIFAGLMRRAYRRPVSEEELAGPMGFFEEERKEKGFEAGIEAGLSAILVSPRFLFRIEEDPAELEAGSVYRLDDLTLASRLSFFLWSSLPDEELLEVAEKGELSAEGGLEKQVRRMLADPRAESLVTNFADQWLHLRNLDSFSPDLRLFPDFDDNLRQAFKTETRMFFNSILQEDRSVLDLLKADYTFLNERLAKHYGIAGIYGSRFRRVELDEDSKRGGLMRHGSILSVTSYANRTSPVIRGNWILENIIGTPTPPPPPDTPSLDDMVISESLPMRERLAAHREKKSCAVCHVLMDPPGFSLENYDAVGRWRSWEGDLPVDSSGGLPDGTEFSGVEGLEDGLLDRPELFARTVAEKLLIYGVGRGVEYQDAPAVRAIVSEASASNYKLSDIIIGVVKSVPFTMRKKP</sequence>